<dbReference type="AlphaFoldDB" id="A0A3R6VV40"/>
<name>A0A3R6VV40_APHAT</name>
<dbReference type="Proteomes" id="UP000283543">
    <property type="component" value="Unassembled WGS sequence"/>
</dbReference>
<comment type="caution">
    <text evidence="2">The sequence shown here is derived from an EMBL/GenBank/DDBJ whole genome shotgun (WGS) entry which is preliminary data.</text>
</comment>
<sequence length="69" mass="8104">MDNIFTGETCEQATEKHNLRMDYAAVLQEQIRLQNAKKEQIKQQKLDEQRLEREEMVPSDPMYTLAYGG</sequence>
<dbReference type="EMBL" id="QUTB01012109">
    <property type="protein sequence ID" value="RHY36290.1"/>
    <property type="molecule type" value="Genomic_DNA"/>
</dbReference>
<feature type="coiled-coil region" evidence="1">
    <location>
        <begin position="24"/>
        <end position="54"/>
    </location>
</feature>
<evidence type="ECO:0000256" key="1">
    <source>
        <dbReference type="SAM" id="Coils"/>
    </source>
</evidence>
<keyword evidence="1" id="KW-0175">Coiled coil</keyword>
<evidence type="ECO:0000313" key="3">
    <source>
        <dbReference type="Proteomes" id="UP000283543"/>
    </source>
</evidence>
<evidence type="ECO:0000313" key="2">
    <source>
        <dbReference type="EMBL" id="RHY36290.1"/>
    </source>
</evidence>
<reference evidence="2 3" key="1">
    <citation type="submission" date="2018-08" db="EMBL/GenBank/DDBJ databases">
        <title>Aphanomyces genome sequencing and annotation.</title>
        <authorList>
            <person name="Minardi D."/>
            <person name="Oidtmann B."/>
            <person name="Van Der Giezen M."/>
            <person name="Studholme D.J."/>
        </authorList>
    </citation>
    <scope>NUCLEOTIDE SEQUENCE [LARGE SCALE GENOMIC DNA]</scope>
    <source>
        <strain evidence="2 3">Si</strain>
    </source>
</reference>
<accession>A0A3R6VV40</accession>
<proteinExistence type="predicted"/>
<gene>
    <name evidence="2" type="ORF">DYB34_012362</name>
</gene>
<organism evidence="2 3">
    <name type="scientific">Aphanomyces astaci</name>
    <name type="common">Crayfish plague agent</name>
    <dbReference type="NCBI Taxonomy" id="112090"/>
    <lineage>
        <taxon>Eukaryota</taxon>
        <taxon>Sar</taxon>
        <taxon>Stramenopiles</taxon>
        <taxon>Oomycota</taxon>
        <taxon>Saprolegniomycetes</taxon>
        <taxon>Saprolegniales</taxon>
        <taxon>Verrucalvaceae</taxon>
        <taxon>Aphanomyces</taxon>
    </lineage>
</organism>
<protein>
    <submittedName>
        <fullName evidence="2">Uncharacterized protein</fullName>
    </submittedName>
</protein>